<dbReference type="Proteomes" id="UP001142592">
    <property type="component" value="Unassembled WGS sequence"/>
</dbReference>
<feature type="transmembrane region" description="Helical" evidence="1">
    <location>
        <begin position="37"/>
        <end position="55"/>
    </location>
</feature>
<name>A0A9X3DER7_9SPHI</name>
<comment type="caution">
    <text evidence="2">The sequence shown here is derived from an EMBL/GenBank/DDBJ whole genome shotgun (WGS) entry which is preliminary data.</text>
</comment>
<keyword evidence="1" id="KW-1133">Transmembrane helix</keyword>
<dbReference type="RefSeq" id="WP_010600905.1">
    <property type="nucleotide sequence ID" value="NZ_JAPJUH010000004.1"/>
</dbReference>
<dbReference type="EMBL" id="JAPJUH010000004">
    <property type="protein sequence ID" value="MCX3266079.1"/>
    <property type="molecule type" value="Genomic_DNA"/>
</dbReference>
<keyword evidence="3" id="KW-1185">Reference proteome</keyword>
<keyword evidence="1" id="KW-0472">Membrane</keyword>
<evidence type="ECO:0000313" key="3">
    <source>
        <dbReference type="Proteomes" id="UP001142592"/>
    </source>
</evidence>
<protein>
    <submittedName>
        <fullName evidence="2">Uncharacterized protein</fullName>
    </submittedName>
</protein>
<reference evidence="2" key="1">
    <citation type="submission" date="2022-11" db="EMBL/GenBank/DDBJ databases">
        <authorList>
            <person name="Graham C."/>
            <person name="Newman J.D."/>
        </authorList>
    </citation>
    <scope>NUCLEOTIDE SEQUENCE</scope>
    <source>
        <strain evidence="2">DSM 19486</strain>
    </source>
</reference>
<organism evidence="2 3">
    <name type="scientific">Pedobacter agri</name>
    <dbReference type="NCBI Taxonomy" id="454586"/>
    <lineage>
        <taxon>Bacteria</taxon>
        <taxon>Pseudomonadati</taxon>
        <taxon>Bacteroidota</taxon>
        <taxon>Sphingobacteriia</taxon>
        <taxon>Sphingobacteriales</taxon>
        <taxon>Sphingobacteriaceae</taxon>
        <taxon>Pedobacter</taxon>
    </lineage>
</organism>
<evidence type="ECO:0000256" key="1">
    <source>
        <dbReference type="SAM" id="Phobius"/>
    </source>
</evidence>
<evidence type="ECO:0000313" key="2">
    <source>
        <dbReference type="EMBL" id="MCX3266079.1"/>
    </source>
</evidence>
<proteinExistence type="predicted"/>
<gene>
    <name evidence="2" type="ORF">OQZ29_15075</name>
</gene>
<accession>A0A9X3DER7</accession>
<sequence>MLKNKIGFNIGFALLAFPIGLALFREFDFQNLSFRKPALGMLYLITFIVIIFLMLKKKSVSPTQEK</sequence>
<dbReference type="AlphaFoldDB" id="A0A9X3DER7"/>
<keyword evidence="1" id="KW-0812">Transmembrane</keyword>
<feature type="transmembrane region" description="Helical" evidence="1">
    <location>
        <begin position="6"/>
        <end position="25"/>
    </location>
</feature>